<dbReference type="EMBL" id="AOLV01000010">
    <property type="protein sequence ID" value="EPX86539.1"/>
    <property type="molecule type" value="Genomic_DNA"/>
</dbReference>
<dbReference type="Pfam" id="PF00775">
    <property type="entry name" value="Dioxygenase_C"/>
    <property type="match status" value="1"/>
</dbReference>
<dbReference type="Gene3D" id="2.60.130.10">
    <property type="entry name" value="Aromatic compound dioxygenase"/>
    <property type="match status" value="1"/>
</dbReference>
<dbReference type="InterPro" id="IPR000627">
    <property type="entry name" value="Intradiol_dOase_C"/>
</dbReference>
<sequence length="279" mass="28596">MSASQPTRRALLATLAVSPAALLGAHPAPAQEAAATAAGLISPNVCLLAVEVTEGPYYIDPGLLRTDITEGLPGVPLELLIQVVDAACRPIAGARVDVWHCDAQGNYSGFAAQGSDATRDTTGQTFLRGTQMTDDRGIATFRTIYPGWYRGRTTHIHHKIFLDEVNVLTGQIFFPDALSQYLYDHVPAYAREGVRDTVNAGDRIAAQAGEGAYAALREAGDRYVASLVVGIDPAARSADSGPGGPGGAGEPPPGGGMPPAGPAASQGAAEATALVPGGG</sequence>
<feature type="compositionally biased region" description="Pro residues" evidence="1">
    <location>
        <begin position="250"/>
        <end position="261"/>
    </location>
</feature>
<feature type="compositionally biased region" description="Low complexity" evidence="1">
    <location>
        <begin position="262"/>
        <end position="273"/>
    </location>
</feature>
<feature type="signal peptide" evidence="2">
    <location>
        <begin position="1"/>
        <end position="30"/>
    </location>
</feature>
<dbReference type="CDD" id="cd03457">
    <property type="entry name" value="intradiol_dioxygenase_like"/>
    <property type="match status" value="1"/>
</dbReference>
<evidence type="ECO:0000256" key="2">
    <source>
        <dbReference type="SAM" id="SignalP"/>
    </source>
</evidence>
<dbReference type="PANTHER" id="PTHR34315:SF1">
    <property type="entry name" value="INTRADIOL RING-CLEAVAGE DIOXYGENASES DOMAIN-CONTAINING PROTEIN-RELATED"/>
    <property type="match status" value="1"/>
</dbReference>
<dbReference type="SUPFAM" id="SSF49482">
    <property type="entry name" value="Aromatic compound dioxygenase"/>
    <property type="match status" value="1"/>
</dbReference>
<feature type="region of interest" description="Disordered" evidence="1">
    <location>
        <begin position="235"/>
        <end position="279"/>
    </location>
</feature>
<dbReference type="PANTHER" id="PTHR34315">
    <property type="match status" value="1"/>
</dbReference>
<proteinExistence type="predicted"/>
<dbReference type="PATRIC" id="fig|1123069.3.peg.1329"/>
<dbReference type="AlphaFoldDB" id="S9SJM6"/>
<reference evidence="4 5" key="1">
    <citation type="journal article" date="2013" name="Stand. Genomic Sci.">
        <title>Genome sequence of the reddish-pigmented Rubellimicrobium thermophilum type strain (DSM 16684(T)), a member of the Roseobacter clade.</title>
        <authorList>
            <person name="Fiebig A."/>
            <person name="Riedel T."/>
            <person name="Gronow S."/>
            <person name="Petersen J."/>
            <person name="Klenk H.P."/>
            <person name="Goker M."/>
        </authorList>
    </citation>
    <scope>NUCLEOTIDE SEQUENCE [LARGE SCALE GENOMIC DNA]</scope>
    <source>
        <strain evidence="4 5">DSM 16684</strain>
    </source>
</reference>
<dbReference type="InterPro" id="IPR015889">
    <property type="entry name" value="Intradiol_dOase_core"/>
</dbReference>
<feature type="domain" description="Intradiol ring-cleavage dioxygenases" evidence="3">
    <location>
        <begin position="56"/>
        <end position="186"/>
    </location>
</feature>
<dbReference type="HOGENOM" id="CLU_027719_2_1_5"/>
<feature type="chain" id="PRO_5004556579" evidence="2">
    <location>
        <begin position="31"/>
        <end position="279"/>
    </location>
</feature>
<dbReference type="GO" id="GO:0008199">
    <property type="term" value="F:ferric iron binding"/>
    <property type="evidence" value="ECO:0007669"/>
    <property type="project" value="InterPro"/>
</dbReference>
<keyword evidence="4" id="KW-0223">Dioxygenase</keyword>
<evidence type="ECO:0000259" key="3">
    <source>
        <dbReference type="Pfam" id="PF00775"/>
    </source>
</evidence>
<dbReference type="STRING" id="1123069.ruthe_01355"/>
<dbReference type="Proteomes" id="UP000015346">
    <property type="component" value="Unassembled WGS sequence"/>
</dbReference>
<gene>
    <name evidence="4" type="ORF">ruthe_01355</name>
</gene>
<evidence type="ECO:0000313" key="5">
    <source>
        <dbReference type="Proteomes" id="UP000015346"/>
    </source>
</evidence>
<name>S9SJM6_9RHOB</name>
<dbReference type="PROSITE" id="PS51318">
    <property type="entry name" value="TAT"/>
    <property type="match status" value="1"/>
</dbReference>
<dbReference type="RefSeq" id="WP_021097447.1">
    <property type="nucleotide sequence ID" value="NZ_KE557320.1"/>
</dbReference>
<dbReference type="InterPro" id="IPR006311">
    <property type="entry name" value="TAT_signal"/>
</dbReference>
<evidence type="ECO:0000256" key="1">
    <source>
        <dbReference type="SAM" id="MobiDB-lite"/>
    </source>
</evidence>
<keyword evidence="2" id="KW-0732">Signal</keyword>
<accession>S9SJM6</accession>
<keyword evidence="5" id="KW-1185">Reference proteome</keyword>
<dbReference type="OrthoDB" id="9800887at2"/>
<keyword evidence="4" id="KW-0560">Oxidoreductase</keyword>
<comment type="caution">
    <text evidence="4">The sequence shown here is derived from an EMBL/GenBank/DDBJ whole genome shotgun (WGS) entry which is preliminary data.</text>
</comment>
<dbReference type="GO" id="GO:0016702">
    <property type="term" value="F:oxidoreductase activity, acting on single donors with incorporation of molecular oxygen, incorporation of two atoms of oxygen"/>
    <property type="evidence" value="ECO:0007669"/>
    <property type="project" value="InterPro"/>
</dbReference>
<evidence type="ECO:0000313" key="4">
    <source>
        <dbReference type="EMBL" id="EPX86539.1"/>
    </source>
</evidence>
<protein>
    <submittedName>
        <fullName evidence="4">Protocatechuate 3,4-dioxygenase beta subunit</fullName>
    </submittedName>
</protein>
<organism evidence="4 5">
    <name type="scientific">Rubellimicrobium thermophilum DSM 16684</name>
    <dbReference type="NCBI Taxonomy" id="1123069"/>
    <lineage>
        <taxon>Bacteria</taxon>
        <taxon>Pseudomonadati</taxon>
        <taxon>Pseudomonadota</taxon>
        <taxon>Alphaproteobacteria</taxon>
        <taxon>Rhodobacterales</taxon>
        <taxon>Roseobacteraceae</taxon>
        <taxon>Rubellimicrobium</taxon>
    </lineage>
</organism>